<evidence type="ECO:0000256" key="1">
    <source>
        <dbReference type="SAM" id="Phobius"/>
    </source>
</evidence>
<sequence length="52" mass="5951">MSGEIAVKYSKHIMITFTSVLILIFLDPSPGHLSMRHRHSEGPLEIRYPTRS</sequence>
<accession>A0A0C3SD50</accession>
<reference evidence="2 3" key="1">
    <citation type="journal article" date="2014" name="PLoS Genet.">
        <title>Analysis of the Phlebiopsis gigantea genome, transcriptome and secretome provides insight into its pioneer colonization strategies of wood.</title>
        <authorList>
            <person name="Hori C."/>
            <person name="Ishida T."/>
            <person name="Igarashi K."/>
            <person name="Samejima M."/>
            <person name="Suzuki H."/>
            <person name="Master E."/>
            <person name="Ferreira P."/>
            <person name="Ruiz-Duenas F.J."/>
            <person name="Held B."/>
            <person name="Canessa P."/>
            <person name="Larrondo L.F."/>
            <person name="Schmoll M."/>
            <person name="Druzhinina I.S."/>
            <person name="Kubicek C.P."/>
            <person name="Gaskell J.A."/>
            <person name="Kersten P."/>
            <person name="St John F."/>
            <person name="Glasner J."/>
            <person name="Sabat G."/>
            <person name="Splinter BonDurant S."/>
            <person name="Syed K."/>
            <person name="Yadav J."/>
            <person name="Mgbeahuruike A.C."/>
            <person name="Kovalchuk A."/>
            <person name="Asiegbu F.O."/>
            <person name="Lackner G."/>
            <person name="Hoffmeister D."/>
            <person name="Rencoret J."/>
            <person name="Gutierrez A."/>
            <person name="Sun H."/>
            <person name="Lindquist E."/>
            <person name="Barry K."/>
            <person name="Riley R."/>
            <person name="Grigoriev I.V."/>
            <person name="Henrissat B."/>
            <person name="Kues U."/>
            <person name="Berka R.M."/>
            <person name="Martinez A.T."/>
            <person name="Covert S.F."/>
            <person name="Blanchette R.A."/>
            <person name="Cullen D."/>
        </authorList>
    </citation>
    <scope>NUCLEOTIDE SEQUENCE [LARGE SCALE GENOMIC DNA]</scope>
    <source>
        <strain evidence="2 3">11061_1 CR5-6</strain>
    </source>
</reference>
<organism evidence="2 3">
    <name type="scientific">Phlebiopsis gigantea (strain 11061_1 CR5-6)</name>
    <name type="common">White-rot fungus</name>
    <name type="synonym">Peniophora gigantea</name>
    <dbReference type="NCBI Taxonomy" id="745531"/>
    <lineage>
        <taxon>Eukaryota</taxon>
        <taxon>Fungi</taxon>
        <taxon>Dikarya</taxon>
        <taxon>Basidiomycota</taxon>
        <taxon>Agaricomycotina</taxon>
        <taxon>Agaricomycetes</taxon>
        <taxon>Polyporales</taxon>
        <taxon>Phanerochaetaceae</taxon>
        <taxon>Phlebiopsis</taxon>
    </lineage>
</organism>
<protein>
    <submittedName>
        <fullName evidence="2">Uncharacterized protein</fullName>
    </submittedName>
</protein>
<evidence type="ECO:0000313" key="2">
    <source>
        <dbReference type="EMBL" id="KIP09370.1"/>
    </source>
</evidence>
<gene>
    <name evidence="2" type="ORF">PHLGIDRAFT_334482</name>
</gene>
<keyword evidence="3" id="KW-1185">Reference proteome</keyword>
<dbReference type="HOGENOM" id="CLU_3088001_0_0_1"/>
<name>A0A0C3SD50_PHLG1</name>
<keyword evidence="1" id="KW-0812">Transmembrane</keyword>
<dbReference type="Proteomes" id="UP000053257">
    <property type="component" value="Unassembled WGS sequence"/>
</dbReference>
<dbReference type="AlphaFoldDB" id="A0A0C3SD50"/>
<dbReference type="EMBL" id="KN840467">
    <property type="protein sequence ID" value="KIP09370.1"/>
    <property type="molecule type" value="Genomic_DNA"/>
</dbReference>
<keyword evidence="1" id="KW-0472">Membrane</keyword>
<keyword evidence="1" id="KW-1133">Transmembrane helix</keyword>
<feature type="transmembrane region" description="Helical" evidence="1">
    <location>
        <begin position="12"/>
        <end position="29"/>
    </location>
</feature>
<proteinExistence type="predicted"/>
<evidence type="ECO:0000313" key="3">
    <source>
        <dbReference type="Proteomes" id="UP000053257"/>
    </source>
</evidence>